<dbReference type="InterPro" id="IPR036162">
    <property type="entry name" value="Resolvase-like_N_sf"/>
</dbReference>
<dbReference type="Proteomes" id="UP000001964">
    <property type="component" value="Chromosome"/>
</dbReference>
<dbReference type="PROSITE" id="PS00398">
    <property type="entry name" value="RECOMBINASES_2"/>
    <property type="match status" value="1"/>
</dbReference>
<dbReference type="Pfam" id="PF00239">
    <property type="entry name" value="Resolvase"/>
    <property type="match status" value="1"/>
</dbReference>
<keyword evidence="2" id="KW-0229">DNA integration</keyword>
<dbReference type="RefSeq" id="WP_011643442.1">
    <property type="nucleotide sequence ID" value="NC_008347.1"/>
</dbReference>
<dbReference type="PROSITE" id="PS00397">
    <property type="entry name" value="RECOMBINASES_1"/>
    <property type="match status" value="1"/>
</dbReference>
<reference evidence="9 10" key="1">
    <citation type="submission" date="2006-08" db="EMBL/GenBank/DDBJ databases">
        <title>Complete sequence of Maricaulis maris MCS10.</title>
        <authorList>
            <consortium name="US DOE Joint Genome Institute"/>
            <person name="Copeland A."/>
            <person name="Lucas S."/>
            <person name="Lapidus A."/>
            <person name="Barry K."/>
            <person name="Detter J.C."/>
            <person name="Glavina del Rio T."/>
            <person name="Hammon N."/>
            <person name="Israni S."/>
            <person name="Dalin E."/>
            <person name="Tice H."/>
            <person name="Pitluck S."/>
            <person name="Saunders E."/>
            <person name="Brettin T."/>
            <person name="Bruce D."/>
            <person name="Han C."/>
            <person name="Tapia R."/>
            <person name="Gilna P."/>
            <person name="Schmutz J."/>
            <person name="Larimer F."/>
            <person name="Land M."/>
            <person name="Hauser L."/>
            <person name="Kyrpides N."/>
            <person name="Mikhailova N."/>
            <person name="Viollier P."/>
            <person name="Stephens C."/>
            <person name="Richardson P."/>
        </authorList>
    </citation>
    <scope>NUCLEOTIDE SEQUENCE [LARGE SCALE GENOMIC DNA]</scope>
    <source>
        <strain evidence="9 10">MCS10</strain>
    </source>
</reference>
<dbReference type="Gene3D" id="1.10.10.60">
    <property type="entry name" value="Homeodomain-like"/>
    <property type="match status" value="1"/>
</dbReference>
<keyword evidence="5" id="KW-0233">DNA recombination</keyword>
<dbReference type="eggNOG" id="COG1961">
    <property type="taxonomic scope" value="Bacteria"/>
</dbReference>
<dbReference type="KEGG" id="mmr:Mmar10_1503"/>
<dbReference type="InterPro" id="IPR006120">
    <property type="entry name" value="Resolvase_HTH_dom"/>
</dbReference>
<evidence type="ECO:0000256" key="2">
    <source>
        <dbReference type="ARBA" id="ARBA00022908"/>
    </source>
</evidence>
<dbReference type="SMART" id="SM00857">
    <property type="entry name" value="Resolvase"/>
    <property type="match status" value="1"/>
</dbReference>
<proteinExistence type="inferred from homology"/>
<gene>
    <name evidence="9" type="ordered locus">Mmar10_1503</name>
</gene>
<dbReference type="InterPro" id="IPR006119">
    <property type="entry name" value="Resolv_N"/>
</dbReference>
<dbReference type="PROSITE" id="PS51736">
    <property type="entry name" value="RECOMBINASES_3"/>
    <property type="match status" value="1"/>
</dbReference>
<dbReference type="GO" id="GO:0000150">
    <property type="term" value="F:DNA strand exchange activity"/>
    <property type="evidence" value="ECO:0007669"/>
    <property type="project" value="UniProtKB-KW"/>
</dbReference>
<evidence type="ECO:0000259" key="8">
    <source>
        <dbReference type="PROSITE" id="PS51736"/>
    </source>
</evidence>
<evidence type="ECO:0000256" key="5">
    <source>
        <dbReference type="ARBA" id="ARBA00023172"/>
    </source>
</evidence>
<dbReference type="SUPFAM" id="SSF46689">
    <property type="entry name" value="Homeodomain-like"/>
    <property type="match status" value="1"/>
</dbReference>
<dbReference type="FunFam" id="3.40.50.1390:FF:000001">
    <property type="entry name" value="DNA recombinase"/>
    <property type="match status" value="1"/>
</dbReference>
<protein>
    <submittedName>
        <fullName evidence="9">Resolvase</fullName>
    </submittedName>
</protein>
<dbReference type="CDD" id="cd00569">
    <property type="entry name" value="HTH_Hin_like"/>
    <property type="match status" value="1"/>
</dbReference>
<dbReference type="CDD" id="cd03768">
    <property type="entry name" value="SR_ResInv"/>
    <property type="match status" value="1"/>
</dbReference>
<dbReference type="GO" id="GO:0003677">
    <property type="term" value="F:DNA binding"/>
    <property type="evidence" value="ECO:0007669"/>
    <property type="project" value="UniProtKB-KW"/>
</dbReference>
<dbReference type="OrthoDB" id="2290206at2"/>
<comment type="similarity">
    <text evidence="1">Belongs to the site-specific recombinase resolvase family.</text>
</comment>
<feature type="domain" description="Resolvase/invertase-type recombinase catalytic" evidence="8">
    <location>
        <begin position="1"/>
        <end position="134"/>
    </location>
</feature>
<dbReference type="InterPro" id="IPR009057">
    <property type="entry name" value="Homeodomain-like_sf"/>
</dbReference>
<dbReference type="Gene3D" id="3.40.50.1390">
    <property type="entry name" value="Resolvase, N-terminal catalytic domain"/>
    <property type="match status" value="1"/>
</dbReference>
<evidence type="ECO:0000313" key="9">
    <source>
        <dbReference type="EMBL" id="ABI65795.1"/>
    </source>
</evidence>
<dbReference type="HOGENOM" id="CLU_010686_8_0_5"/>
<dbReference type="AlphaFoldDB" id="Q0APJ2"/>
<dbReference type="SUPFAM" id="SSF53041">
    <property type="entry name" value="Resolvase-like"/>
    <property type="match status" value="1"/>
</dbReference>
<dbReference type="InterPro" id="IPR050639">
    <property type="entry name" value="SSR_resolvase"/>
</dbReference>
<dbReference type="InterPro" id="IPR006118">
    <property type="entry name" value="Recombinase_CS"/>
</dbReference>
<dbReference type="GO" id="GO:0015074">
    <property type="term" value="P:DNA integration"/>
    <property type="evidence" value="ECO:0007669"/>
    <property type="project" value="UniProtKB-KW"/>
</dbReference>
<evidence type="ECO:0000256" key="7">
    <source>
        <dbReference type="PROSITE-ProRule" id="PRU10137"/>
    </source>
</evidence>
<dbReference type="PANTHER" id="PTHR30461">
    <property type="entry name" value="DNA-INVERTASE FROM LAMBDOID PROPHAGE"/>
    <property type="match status" value="1"/>
</dbReference>
<dbReference type="EMBL" id="CP000449">
    <property type="protein sequence ID" value="ABI65795.1"/>
    <property type="molecule type" value="Genomic_DNA"/>
</dbReference>
<dbReference type="Pfam" id="PF02796">
    <property type="entry name" value="HTH_7"/>
    <property type="match status" value="1"/>
</dbReference>
<accession>Q0APJ2</accession>
<evidence type="ECO:0000256" key="6">
    <source>
        <dbReference type="PIRSR" id="PIRSR606118-50"/>
    </source>
</evidence>
<evidence type="ECO:0000256" key="3">
    <source>
        <dbReference type="ARBA" id="ARBA00023100"/>
    </source>
</evidence>
<organism evidence="9 10">
    <name type="scientific">Maricaulis maris (strain MCS10)</name>
    <name type="common">Caulobacter maris</name>
    <dbReference type="NCBI Taxonomy" id="394221"/>
    <lineage>
        <taxon>Bacteria</taxon>
        <taxon>Pseudomonadati</taxon>
        <taxon>Pseudomonadota</taxon>
        <taxon>Alphaproteobacteria</taxon>
        <taxon>Maricaulales</taxon>
        <taxon>Maricaulaceae</taxon>
        <taxon>Maricaulis</taxon>
    </lineage>
</organism>
<feature type="active site" description="O-(5'-phospho-DNA)-serine intermediate" evidence="6 7">
    <location>
        <position position="9"/>
    </location>
</feature>
<evidence type="ECO:0000256" key="1">
    <source>
        <dbReference type="ARBA" id="ARBA00009913"/>
    </source>
</evidence>
<name>Q0APJ2_MARMM</name>
<keyword evidence="3" id="KW-0230">DNA invertase</keyword>
<sequence length="182" mass="19741">MKIGYARVSTAEQTTGLQTDALGQAGCERVFDETASGAQRDRPELAKAIEFLRPGDVLVVWKLDRLARSLRQLIETVEDLQARGIGFISITEGIDTTSAGGKLVFHIFGALAEFEREMIRERTVAGLKSAKGRGVKLGRPSALTDEQIAMARSLKASGELTSKQIATQLGVSRATLYRCLSE</sequence>
<dbReference type="PANTHER" id="PTHR30461:SF2">
    <property type="entry name" value="SERINE RECOMBINASE PINE-RELATED"/>
    <property type="match status" value="1"/>
</dbReference>
<keyword evidence="10" id="KW-1185">Reference proteome</keyword>
<keyword evidence="4" id="KW-0238">DNA-binding</keyword>
<evidence type="ECO:0000256" key="4">
    <source>
        <dbReference type="ARBA" id="ARBA00023125"/>
    </source>
</evidence>
<evidence type="ECO:0000313" key="10">
    <source>
        <dbReference type="Proteomes" id="UP000001964"/>
    </source>
</evidence>